<dbReference type="InterPro" id="IPR021095">
    <property type="entry name" value="DUF3734"/>
</dbReference>
<feature type="active site" description="Nucleophile" evidence="4">
    <location>
        <position position="52"/>
    </location>
</feature>
<proteinExistence type="predicted"/>
<dbReference type="InterPro" id="IPR002641">
    <property type="entry name" value="PNPLA_dom"/>
</dbReference>
<evidence type="ECO:0000313" key="7">
    <source>
        <dbReference type="Proteomes" id="UP000776983"/>
    </source>
</evidence>
<comment type="caution">
    <text evidence="6">The sequence shown here is derived from an EMBL/GenBank/DDBJ whole genome shotgun (WGS) entry which is preliminary data.</text>
</comment>
<dbReference type="InterPro" id="IPR050301">
    <property type="entry name" value="NTE"/>
</dbReference>
<feature type="short sequence motif" description="GXSXG" evidence="4">
    <location>
        <begin position="50"/>
        <end position="54"/>
    </location>
</feature>
<reference evidence="6 7" key="1">
    <citation type="submission" date="2020-07" db="EMBL/GenBank/DDBJ databases">
        <title>Pusillimonas sp. nov., isolated from poultry manure in Taiwan.</title>
        <authorList>
            <person name="Lin S.-Y."/>
            <person name="Tang Y.-S."/>
            <person name="Young C.-C."/>
        </authorList>
    </citation>
    <scope>NUCLEOTIDE SEQUENCE [LARGE SCALE GENOMIC DNA]</scope>
    <source>
        <strain evidence="6 7">CC-YST705</strain>
    </source>
</reference>
<keyword evidence="2 4" id="KW-0442">Lipid degradation</keyword>
<dbReference type="InterPro" id="IPR016035">
    <property type="entry name" value="Acyl_Trfase/lysoPLipase"/>
</dbReference>
<evidence type="ECO:0000256" key="2">
    <source>
        <dbReference type="ARBA" id="ARBA00022963"/>
    </source>
</evidence>
<evidence type="ECO:0000256" key="1">
    <source>
        <dbReference type="ARBA" id="ARBA00022801"/>
    </source>
</evidence>
<feature type="short sequence motif" description="DGA/G" evidence="4">
    <location>
        <begin position="220"/>
        <end position="222"/>
    </location>
</feature>
<accession>A0ABS8CFJ7</accession>
<name>A0ABS8CFJ7_9BURK</name>
<dbReference type="Proteomes" id="UP000776983">
    <property type="component" value="Unassembled WGS sequence"/>
</dbReference>
<dbReference type="Pfam" id="PF01734">
    <property type="entry name" value="Patatin"/>
    <property type="match status" value="1"/>
</dbReference>
<dbReference type="PANTHER" id="PTHR14226:SF57">
    <property type="entry name" value="BLR7027 PROTEIN"/>
    <property type="match status" value="1"/>
</dbReference>
<feature type="short sequence motif" description="GXGXXG" evidence="4">
    <location>
        <begin position="23"/>
        <end position="28"/>
    </location>
</feature>
<dbReference type="PANTHER" id="PTHR14226">
    <property type="entry name" value="NEUROPATHY TARGET ESTERASE/SWISS CHEESE D.MELANOGASTER"/>
    <property type="match status" value="1"/>
</dbReference>
<dbReference type="PROSITE" id="PS51635">
    <property type="entry name" value="PNPLA"/>
    <property type="match status" value="1"/>
</dbReference>
<organism evidence="6 7">
    <name type="scientific">Mesopusillimonas faecipullorum</name>
    <dbReference type="NCBI Taxonomy" id="2755040"/>
    <lineage>
        <taxon>Bacteria</taxon>
        <taxon>Pseudomonadati</taxon>
        <taxon>Pseudomonadota</taxon>
        <taxon>Betaproteobacteria</taxon>
        <taxon>Burkholderiales</taxon>
        <taxon>Alcaligenaceae</taxon>
        <taxon>Mesopusillimonas</taxon>
    </lineage>
</organism>
<sequence length="388" mass="43492">MNVEPTAQLTLPPYESVALLLQGGGALGAYQAGVYQGLSEAGITPNWLAGISIGALNIALIAGNPPERRLERLTEFWETICQPDVGLRFNPFIEHSLFQLNDLMRGALGMFGATTALLNGQKGFFRPRFPPPSRNGKGAIQSASYYDVSPLKETLERLCDFDLINDGPQHVAVGAVNVQSGNFVYFDNRVQRLRAEHFMASGALPPAFPAIEIDGEHYWDGGIVSNTPLSYVLASRPLRDTLAFQVDLWAARGHVPTNMDEVAERMKEIMYSSRTRLVTDQLHKAQQLRRVLNHMRHDLEADKREDAYYMQLADEMGTSARYNIVHLIYQHAQHESHYRDFDFSLSSMRAHWDSGLADIRNTLSDPTRLDMPANEAGFVTHDVHRPEE</sequence>
<keyword evidence="7" id="KW-1185">Reference proteome</keyword>
<evidence type="ECO:0000256" key="4">
    <source>
        <dbReference type="PROSITE-ProRule" id="PRU01161"/>
    </source>
</evidence>
<feature type="domain" description="PNPLA" evidence="5">
    <location>
        <begin position="19"/>
        <end position="233"/>
    </location>
</feature>
<evidence type="ECO:0000256" key="3">
    <source>
        <dbReference type="ARBA" id="ARBA00023098"/>
    </source>
</evidence>
<feature type="active site" description="Proton acceptor" evidence="4">
    <location>
        <position position="220"/>
    </location>
</feature>
<dbReference type="SUPFAM" id="SSF52151">
    <property type="entry name" value="FabD/lysophospholipase-like"/>
    <property type="match status" value="1"/>
</dbReference>
<dbReference type="Gene3D" id="3.40.1090.10">
    <property type="entry name" value="Cytosolic phospholipase A2 catalytic domain"/>
    <property type="match status" value="2"/>
</dbReference>
<protein>
    <submittedName>
        <fullName evidence="6">Patatin-like phospholipase family protein</fullName>
    </submittedName>
</protein>
<evidence type="ECO:0000313" key="6">
    <source>
        <dbReference type="EMBL" id="MCB5364822.1"/>
    </source>
</evidence>
<evidence type="ECO:0000259" key="5">
    <source>
        <dbReference type="PROSITE" id="PS51635"/>
    </source>
</evidence>
<dbReference type="Pfam" id="PF12536">
    <property type="entry name" value="DUF3734"/>
    <property type="match status" value="1"/>
</dbReference>
<dbReference type="CDD" id="cd07209">
    <property type="entry name" value="Pat_hypo_Ecoli_Z1214_like"/>
    <property type="match status" value="1"/>
</dbReference>
<keyword evidence="1 4" id="KW-0378">Hydrolase</keyword>
<dbReference type="EMBL" id="JACDXW010000009">
    <property type="protein sequence ID" value="MCB5364822.1"/>
    <property type="molecule type" value="Genomic_DNA"/>
</dbReference>
<keyword evidence="3 4" id="KW-0443">Lipid metabolism</keyword>
<dbReference type="RefSeq" id="WP_226955237.1">
    <property type="nucleotide sequence ID" value="NZ_JACDXW010000009.1"/>
</dbReference>
<gene>
    <name evidence="6" type="ORF">H0484_13815</name>
</gene>